<dbReference type="Gene3D" id="2.40.50.480">
    <property type="match status" value="1"/>
</dbReference>
<evidence type="ECO:0000313" key="2">
    <source>
        <dbReference type="EMBL" id="ALS36341.1"/>
    </source>
</evidence>
<sequence length="130" mass="14860">MKCFCKSIVATIIMIVICIVGLRIYTYNNTSTAAAVVDRLNPLVKADVLYTKTTEKYDSKYPDSVSKIDNFTYVQTCYSRIGKPRKMAYISFGKQLSPGKFLKLTVKGQNVMYWEEIKREELPELVVPLL</sequence>
<dbReference type="Proteomes" id="UP000067523">
    <property type="component" value="Chromosome"/>
</dbReference>
<dbReference type="Pfam" id="PF06486">
    <property type="entry name" value="DUF1093"/>
    <property type="match status" value="1"/>
</dbReference>
<keyword evidence="1" id="KW-0812">Transmembrane</keyword>
<dbReference type="AlphaFoldDB" id="A0A0U2LUL3"/>
<dbReference type="KEGG" id="erx:ATZ35_03950"/>
<proteinExistence type="predicted"/>
<dbReference type="PANTHER" id="PTHR36433">
    <property type="entry name" value="HYPOTHETICAL CYTOSOLIC PROTEIN"/>
    <property type="match status" value="1"/>
</dbReference>
<keyword evidence="3" id="KW-1185">Reference proteome</keyword>
<dbReference type="PANTHER" id="PTHR36433:SF2">
    <property type="entry name" value="YXEA FAMILY PROTEIN"/>
    <property type="match status" value="1"/>
</dbReference>
<evidence type="ECO:0008006" key="4">
    <source>
        <dbReference type="Google" id="ProtNLM"/>
    </source>
</evidence>
<organism evidence="2 3">
    <name type="scientific">Enterococcus rotai</name>
    <dbReference type="NCBI Taxonomy" id="118060"/>
    <lineage>
        <taxon>Bacteria</taxon>
        <taxon>Bacillati</taxon>
        <taxon>Bacillota</taxon>
        <taxon>Bacilli</taxon>
        <taxon>Lactobacillales</taxon>
        <taxon>Enterococcaceae</taxon>
        <taxon>Enterococcus</taxon>
    </lineage>
</organism>
<protein>
    <recommendedName>
        <fullName evidence="4">YxeA family protein</fullName>
    </recommendedName>
</protein>
<keyword evidence="1" id="KW-1133">Transmembrane helix</keyword>
<accession>A0A0U2LUL3</accession>
<dbReference type="InterPro" id="IPR006542">
    <property type="entry name" value="DUF1093"/>
</dbReference>
<dbReference type="InterPro" id="IPR036166">
    <property type="entry name" value="YxeA-like_sf"/>
</dbReference>
<dbReference type="NCBIfam" id="TIGR01655">
    <property type="entry name" value="yxeA_fam"/>
    <property type="match status" value="1"/>
</dbReference>
<dbReference type="EMBL" id="CP013655">
    <property type="protein sequence ID" value="ALS36341.1"/>
    <property type="molecule type" value="Genomic_DNA"/>
</dbReference>
<evidence type="ECO:0000313" key="3">
    <source>
        <dbReference type="Proteomes" id="UP000067523"/>
    </source>
</evidence>
<name>A0A0U2LUL3_9ENTE</name>
<keyword evidence="1" id="KW-0472">Membrane</keyword>
<feature type="transmembrane region" description="Helical" evidence="1">
    <location>
        <begin position="7"/>
        <end position="25"/>
    </location>
</feature>
<evidence type="ECO:0000256" key="1">
    <source>
        <dbReference type="SAM" id="Phobius"/>
    </source>
</evidence>
<reference evidence="3" key="1">
    <citation type="submission" date="2015-12" db="EMBL/GenBank/DDBJ databases">
        <authorList>
            <person name="Lauer A."/>
            <person name="Humrighouse B."/>
            <person name="Loparev V."/>
            <person name="Shewmaker P.L."/>
            <person name="Whitney A.M."/>
            <person name="McLaughlin R.W."/>
        </authorList>
    </citation>
    <scope>NUCLEOTIDE SEQUENCE [LARGE SCALE GENOMIC DNA]</scope>
    <source>
        <strain evidence="3">LMG 26678</strain>
    </source>
</reference>
<gene>
    <name evidence="2" type="ORF">ATZ35_03950</name>
</gene>
<dbReference type="RefSeq" id="WP_208929594.1">
    <property type="nucleotide sequence ID" value="NZ_CP013655.1"/>
</dbReference>
<dbReference type="SUPFAM" id="SSF159121">
    <property type="entry name" value="BC4932-like"/>
    <property type="match status" value="1"/>
</dbReference>
<dbReference type="STRING" id="118060.ATZ35_03950"/>